<name>F5L4D3_CALTT</name>
<dbReference type="GO" id="GO:0005829">
    <property type="term" value="C:cytosol"/>
    <property type="evidence" value="ECO:0007669"/>
    <property type="project" value="TreeGrafter"/>
</dbReference>
<dbReference type="EMBL" id="CP082237">
    <property type="protein sequence ID" value="QZT34826.1"/>
    <property type="molecule type" value="Genomic_DNA"/>
</dbReference>
<dbReference type="RefSeq" id="WP_007503053.1">
    <property type="nucleotide sequence ID" value="NZ_AFCE01000081.1"/>
</dbReference>
<evidence type="ECO:0000256" key="13">
    <source>
        <dbReference type="ARBA" id="ARBA00047872"/>
    </source>
</evidence>
<dbReference type="InterPro" id="IPR005260">
    <property type="entry name" value="Asp_kin_monofn"/>
</dbReference>
<evidence type="ECO:0000256" key="16">
    <source>
        <dbReference type="RuleBase" id="RU004249"/>
    </source>
</evidence>
<comment type="similarity">
    <text evidence="5 15">Belongs to the aspartokinase family.</text>
</comment>
<evidence type="ECO:0000313" key="20">
    <source>
        <dbReference type="Proteomes" id="UP000010716"/>
    </source>
</evidence>
<dbReference type="GO" id="GO:0019877">
    <property type="term" value="P:diaminopimelate biosynthetic process"/>
    <property type="evidence" value="ECO:0007669"/>
    <property type="project" value="UniProtKB-KW"/>
</dbReference>
<dbReference type="EC" id="2.7.2.4" evidence="15"/>
<dbReference type="InterPro" id="IPR045865">
    <property type="entry name" value="ACT-like_dom_sf"/>
</dbReference>
<evidence type="ECO:0000256" key="5">
    <source>
        <dbReference type="ARBA" id="ARBA00010122"/>
    </source>
</evidence>
<dbReference type="Gene3D" id="3.40.1160.10">
    <property type="entry name" value="Acetylglutamate kinase-like"/>
    <property type="match status" value="1"/>
</dbReference>
<dbReference type="GO" id="GO:0009090">
    <property type="term" value="P:homoserine biosynthetic process"/>
    <property type="evidence" value="ECO:0007669"/>
    <property type="project" value="TreeGrafter"/>
</dbReference>
<feature type="binding site" evidence="14">
    <location>
        <position position="74"/>
    </location>
    <ligand>
        <name>substrate</name>
    </ligand>
</feature>
<feature type="binding site" evidence="14">
    <location>
        <position position="184"/>
    </location>
    <ligand>
        <name>ATP</name>
        <dbReference type="ChEBI" id="CHEBI:30616"/>
    </ligand>
</feature>
<evidence type="ECO:0000256" key="15">
    <source>
        <dbReference type="RuleBase" id="RU003448"/>
    </source>
</evidence>
<feature type="binding site" evidence="14">
    <location>
        <begin position="173"/>
        <end position="174"/>
    </location>
    <ligand>
        <name>ATP</name>
        <dbReference type="ChEBI" id="CHEBI:30616"/>
    </ligand>
</feature>
<organism evidence="18 20">
    <name type="scientific">Caldalkalibacillus thermarum (strain TA2.A1)</name>
    <dbReference type="NCBI Taxonomy" id="986075"/>
    <lineage>
        <taxon>Bacteria</taxon>
        <taxon>Bacillati</taxon>
        <taxon>Bacillota</taxon>
        <taxon>Bacilli</taxon>
        <taxon>Bacillales</taxon>
        <taxon>Bacillaceae</taxon>
        <taxon>Caldalkalibacillus</taxon>
    </lineage>
</organism>
<reference evidence="19 21" key="2">
    <citation type="journal article" date="2020" name="Extremophiles">
        <title>Genomic analysis of Caldalkalibacillus thermarum TA2.A1 reveals aerobic alkaliphilic metabolism and evolutionary hallmarks linking alkaliphilic bacteria and plant life.</title>
        <authorList>
            <person name="de Jong S.I."/>
            <person name="van den Broek M.A."/>
            <person name="Merkel A.Y."/>
            <person name="de la Torre Cortes P."/>
            <person name="Kalamorz F."/>
            <person name="Cook G.M."/>
            <person name="van Loosdrecht M.C.M."/>
            <person name="McMillan D.G.G."/>
        </authorList>
    </citation>
    <scope>NUCLEOTIDE SEQUENCE [LARGE SCALE GENOMIC DNA]</scope>
    <source>
        <strain evidence="19 21">TA2.A1</strain>
    </source>
</reference>
<evidence type="ECO:0000256" key="8">
    <source>
        <dbReference type="ARBA" id="ARBA00022741"/>
    </source>
</evidence>
<dbReference type="UniPathway" id="UPA00034">
    <property type="reaction ID" value="UER00015"/>
</dbReference>
<dbReference type="PANTHER" id="PTHR21499:SF3">
    <property type="entry name" value="ASPARTOKINASE"/>
    <property type="match status" value="1"/>
</dbReference>
<dbReference type="GO" id="GO:0004072">
    <property type="term" value="F:aspartate kinase activity"/>
    <property type="evidence" value="ECO:0007669"/>
    <property type="project" value="UniProtKB-EC"/>
</dbReference>
<dbReference type="InterPro" id="IPR036393">
    <property type="entry name" value="AceGlu_kinase-like_sf"/>
</dbReference>
<keyword evidence="7 15" id="KW-0808">Transferase</keyword>
<keyword evidence="21" id="KW-1185">Reference proteome</keyword>
<dbReference type="PIRSF" id="PIRSF000726">
    <property type="entry name" value="Asp_kin"/>
    <property type="match status" value="1"/>
</dbReference>
<evidence type="ECO:0000256" key="2">
    <source>
        <dbReference type="ARBA" id="ARBA00004766"/>
    </source>
</evidence>
<comment type="catalytic activity">
    <reaction evidence="13 15">
        <text>L-aspartate + ATP = 4-phospho-L-aspartate + ADP</text>
        <dbReference type="Rhea" id="RHEA:23776"/>
        <dbReference type="ChEBI" id="CHEBI:29991"/>
        <dbReference type="ChEBI" id="CHEBI:30616"/>
        <dbReference type="ChEBI" id="CHEBI:57535"/>
        <dbReference type="ChEBI" id="CHEBI:456216"/>
        <dbReference type="EC" id="2.7.2.4"/>
    </reaction>
</comment>
<dbReference type="PANTHER" id="PTHR21499">
    <property type="entry name" value="ASPARTATE KINASE"/>
    <property type="match status" value="1"/>
</dbReference>
<accession>F5L4D3</accession>
<feature type="binding site" evidence="14">
    <location>
        <begin position="7"/>
        <end position="10"/>
    </location>
    <ligand>
        <name>ATP</name>
        <dbReference type="ChEBI" id="CHEBI:30616"/>
    </ligand>
</feature>
<evidence type="ECO:0000256" key="12">
    <source>
        <dbReference type="ARBA" id="ARBA00023154"/>
    </source>
</evidence>
<evidence type="ECO:0000313" key="18">
    <source>
        <dbReference type="EMBL" id="EGL83805.1"/>
    </source>
</evidence>
<dbReference type="CDD" id="cd04246">
    <property type="entry name" value="AAK_AK-DapG-like"/>
    <property type="match status" value="1"/>
</dbReference>
<dbReference type="AlphaFoldDB" id="F5L4D3"/>
<sequence>MKLIVQKFGGTSVGSVERIRHVAKIIEREVRQGFQLVVVVSAMGHTTDKLLSLAGRISVQPSPREMDMLLTTGEQVTCALLCMALHQLGIEAVSLTGWQAGIITDHHHGDAKIIKINKAPILRHLEQGKVVVVAGFQGQTEDGEITTLGRGGSDITGVALAAVLSAERCDIYTDVKGVYTADPRVVPLARQMKEIDYNEMIVLAQLGAQVVHERAVQWAKKYHVPVCVKSSFDPVDQQSEGTWIRHIRHQEGRNRPVVHGLTHKILSDHQAKLSLVGDGIGHDSNVRMQVMKTLKHHQIEVEEDERGLFFQSYILAAAQVEHALQCLHQAFHLDEILQVNNDLMVKN</sequence>
<evidence type="ECO:0000256" key="7">
    <source>
        <dbReference type="ARBA" id="ARBA00022679"/>
    </source>
</evidence>
<dbReference type="Pfam" id="PF00696">
    <property type="entry name" value="AA_kinase"/>
    <property type="match status" value="1"/>
</dbReference>
<keyword evidence="6 16" id="KW-0028">Amino-acid biosynthesis</keyword>
<evidence type="ECO:0000256" key="3">
    <source>
        <dbReference type="ARBA" id="ARBA00004986"/>
    </source>
</evidence>
<protein>
    <recommendedName>
        <fullName evidence="15">Aspartokinase</fullName>
        <ecNumber evidence="15">2.7.2.4</ecNumber>
    </recommendedName>
</protein>
<proteinExistence type="inferred from homology"/>
<evidence type="ECO:0000256" key="1">
    <source>
        <dbReference type="ARBA" id="ARBA00003121"/>
    </source>
</evidence>
<comment type="pathway">
    <text evidence="2 16">Amino-acid biosynthesis; L-lysine biosynthesis via DAP pathway; (S)-tetrahydrodipicolinate from L-aspartate: step 1/4.</text>
</comment>
<feature type="binding site" evidence="14">
    <location>
        <position position="47"/>
    </location>
    <ligand>
        <name>substrate</name>
    </ligand>
</feature>
<comment type="function">
    <text evidence="1">Catalyzes the phosphorylation of the beta-carboxyl group of aspartic acid with ATP to yield 4-phospho-L-aspartate, which is involved in the branched biosynthetic pathway leading to the biosynthesis of amino acids threonine, isoleucine and methionine.</text>
</comment>
<dbReference type="UniPathway" id="UPA00050">
    <property type="reaction ID" value="UER00461"/>
</dbReference>
<evidence type="ECO:0000256" key="14">
    <source>
        <dbReference type="PIRSR" id="PIRSR000726-1"/>
    </source>
</evidence>
<evidence type="ECO:0000256" key="11">
    <source>
        <dbReference type="ARBA" id="ARBA00022915"/>
    </source>
</evidence>
<comment type="pathway">
    <text evidence="4 16">Amino-acid biosynthesis; L-threonine biosynthesis; L-threonine from L-aspartate: step 1/5.</text>
</comment>
<gene>
    <name evidence="18" type="ORF">CathTA2_0645</name>
    <name evidence="19" type="ORF">HUR95_06080</name>
</gene>
<reference evidence="19" key="3">
    <citation type="submission" date="2021-08" db="EMBL/GenBank/DDBJ databases">
        <authorList>
            <person name="de Jong S."/>
            <person name="van den Broek M."/>
            <person name="Merkel A."/>
            <person name="de la Torre Cortes P."/>
            <person name="Kalamorz F."/>
            <person name="Cook G."/>
            <person name="van Loosdrecht M."/>
            <person name="McMillan D."/>
        </authorList>
    </citation>
    <scope>NUCLEOTIDE SEQUENCE</scope>
    <source>
        <strain evidence="19">TA2.A1</strain>
    </source>
</reference>
<dbReference type="EMBL" id="AFCE01000081">
    <property type="protein sequence ID" value="EGL83805.1"/>
    <property type="molecule type" value="Genomic_DNA"/>
</dbReference>
<dbReference type="KEGG" id="cthu:HUR95_06080"/>
<evidence type="ECO:0000313" key="19">
    <source>
        <dbReference type="EMBL" id="QZT34826.1"/>
    </source>
</evidence>
<dbReference type="SUPFAM" id="SSF55021">
    <property type="entry name" value="ACT-like"/>
    <property type="match status" value="1"/>
</dbReference>
<evidence type="ECO:0000313" key="21">
    <source>
        <dbReference type="Proteomes" id="UP000825179"/>
    </source>
</evidence>
<evidence type="ECO:0000259" key="17">
    <source>
        <dbReference type="Pfam" id="PF00696"/>
    </source>
</evidence>
<dbReference type="GO" id="GO:0009088">
    <property type="term" value="P:threonine biosynthetic process"/>
    <property type="evidence" value="ECO:0007669"/>
    <property type="project" value="UniProtKB-UniPathway"/>
</dbReference>
<dbReference type="Proteomes" id="UP000010716">
    <property type="component" value="Unassembled WGS sequence"/>
</dbReference>
<keyword evidence="12" id="KW-0457">Lysine biosynthesis</keyword>
<evidence type="ECO:0000256" key="6">
    <source>
        <dbReference type="ARBA" id="ARBA00022605"/>
    </source>
</evidence>
<dbReference type="NCBIfam" id="NF005155">
    <property type="entry name" value="PRK06635.1-4"/>
    <property type="match status" value="1"/>
</dbReference>
<feature type="domain" description="Aspartate/glutamate/uridylate kinase" evidence="17">
    <location>
        <begin position="2"/>
        <end position="229"/>
    </location>
</feature>
<reference evidence="18 20" key="1">
    <citation type="journal article" date="2011" name="J. Bacteriol.">
        <title>Draft genome sequence of the thermoalkaliphilic Caldalkalibacillus thermarum strain TA2.A1.</title>
        <authorList>
            <person name="Kalamorz F."/>
            <person name="Keis S."/>
            <person name="McMillan D.G."/>
            <person name="Olsson K."/>
            <person name="Stanton J.A."/>
            <person name="Stockwell P."/>
            <person name="Black M.A."/>
            <person name="Klingeman D.M."/>
            <person name="Land M.L."/>
            <person name="Han C.S."/>
            <person name="Martin S.L."/>
            <person name="Becher S.A."/>
            <person name="Peddie C.J."/>
            <person name="Morgan H.W."/>
            <person name="Matthies D."/>
            <person name="Preiss L."/>
            <person name="Meier T."/>
            <person name="Brown S.D."/>
            <person name="Cook G.M."/>
        </authorList>
    </citation>
    <scope>NUCLEOTIDE SEQUENCE [LARGE SCALE GENOMIC DNA]</scope>
    <source>
        <strain evidence="18 20">TA2.A1</strain>
    </source>
</reference>
<keyword evidence="8 14" id="KW-0547">Nucleotide-binding</keyword>
<comment type="pathway">
    <text evidence="3 16">Amino-acid biosynthesis; L-methionine biosynthesis via de novo pathway; L-homoserine from L-aspartate: step 1/3.</text>
</comment>
<evidence type="ECO:0000256" key="10">
    <source>
        <dbReference type="ARBA" id="ARBA00022840"/>
    </source>
</evidence>
<dbReference type="eggNOG" id="COG0527">
    <property type="taxonomic scope" value="Bacteria"/>
</dbReference>
<dbReference type="SUPFAM" id="SSF53633">
    <property type="entry name" value="Carbamate kinase-like"/>
    <property type="match status" value="1"/>
</dbReference>
<dbReference type="GO" id="GO:0009089">
    <property type="term" value="P:lysine biosynthetic process via diaminopimelate"/>
    <property type="evidence" value="ECO:0007669"/>
    <property type="project" value="UniProtKB-UniPathway"/>
</dbReference>
<evidence type="ECO:0000256" key="9">
    <source>
        <dbReference type="ARBA" id="ARBA00022777"/>
    </source>
</evidence>
<dbReference type="InterPro" id="IPR001341">
    <property type="entry name" value="Asp_kinase"/>
</dbReference>
<dbReference type="Proteomes" id="UP000825179">
    <property type="component" value="Chromosome"/>
</dbReference>
<dbReference type="FunFam" id="3.40.1160.10:FF:000002">
    <property type="entry name" value="Aspartokinase"/>
    <property type="match status" value="1"/>
</dbReference>
<dbReference type="GO" id="GO:0005524">
    <property type="term" value="F:ATP binding"/>
    <property type="evidence" value="ECO:0007669"/>
    <property type="project" value="UniProtKB-KW"/>
</dbReference>
<keyword evidence="11" id="KW-0220">Diaminopimelate biosynthesis</keyword>
<dbReference type="PROSITE" id="PS00324">
    <property type="entry name" value="ASPARTOKINASE"/>
    <property type="match status" value="1"/>
</dbReference>
<dbReference type="OrthoDB" id="9799110at2"/>
<keyword evidence="9 15" id="KW-0418">Kinase</keyword>
<feature type="binding site" evidence="14">
    <location>
        <position position="179"/>
    </location>
    <ligand>
        <name>ATP</name>
        <dbReference type="ChEBI" id="CHEBI:30616"/>
    </ligand>
</feature>
<keyword evidence="10 14" id="KW-0067">ATP-binding</keyword>
<evidence type="ECO:0000256" key="4">
    <source>
        <dbReference type="ARBA" id="ARBA00005139"/>
    </source>
</evidence>
<dbReference type="UniPathway" id="UPA00051">
    <property type="reaction ID" value="UER00462"/>
</dbReference>
<dbReference type="InterPro" id="IPR001048">
    <property type="entry name" value="Asp/Glu/Uridylate_kinase"/>
</dbReference>
<dbReference type="NCBIfam" id="TIGR00657">
    <property type="entry name" value="asp_kinases"/>
    <property type="match status" value="1"/>
</dbReference>
<dbReference type="InterPro" id="IPR018042">
    <property type="entry name" value="Aspartate_kinase_CS"/>
</dbReference>